<dbReference type="Gene3D" id="2.60.40.3700">
    <property type="match status" value="1"/>
</dbReference>
<sequence length="191" mass="20520">MHTDSRGIMMKMRTITALVALMLSGSALAATSEGDAFLARHGLEGKNVEQLVEAIDGSTQARPLAYSAGITSGALVLSDEKQRVSYPLGDKFYLSFAPYLQQTHPCFNHSLSGCQGELANTAFEVNITDKAGKVVLHKTLTSHQNGFVGVWLPRNTEGTINVSYQGRSASSPFATYDGSQTCMTTLQLKQA</sequence>
<organism evidence="2 3">
    <name type="scientific">Cedecea davisae DSM 4568</name>
    <dbReference type="NCBI Taxonomy" id="566551"/>
    <lineage>
        <taxon>Bacteria</taxon>
        <taxon>Pseudomonadati</taxon>
        <taxon>Pseudomonadota</taxon>
        <taxon>Gammaproteobacteria</taxon>
        <taxon>Enterobacterales</taxon>
        <taxon>Enterobacteriaceae</taxon>
        <taxon>Cedecea</taxon>
    </lineage>
</organism>
<dbReference type="NCBIfam" id="NF038095">
    <property type="entry name" value="met_chaper_CueP"/>
    <property type="match status" value="1"/>
</dbReference>
<keyword evidence="1" id="KW-0732">Signal</keyword>
<evidence type="ECO:0000313" key="2">
    <source>
        <dbReference type="EMBL" id="EPF17575.1"/>
    </source>
</evidence>
<dbReference type="Proteomes" id="UP000014585">
    <property type="component" value="Unassembled WGS sequence"/>
</dbReference>
<dbReference type="InterPro" id="IPR047808">
    <property type="entry name" value="CueP-like"/>
</dbReference>
<dbReference type="Pfam" id="PF21172">
    <property type="entry name" value="CueP"/>
    <property type="match status" value="1"/>
</dbReference>
<dbReference type="AlphaFoldDB" id="S3IXA2"/>
<reference evidence="2 3" key="1">
    <citation type="submission" date="2013-04" db="EMBL/GenBank/DDBJ databases">
        <authorList>
            <person name="Weinstock G."/>
            <person name="Sodergren E."/>
            <person name="Lobos E.A."/>
            <person name="Fulton L."/>
            <person name="Fulton R."/>
            <person name="Courtney L."/>
            <person name="Fronick C."/>
            <person name="O'Laughlin M."/>
            <person name="Godfrey J."/>
            <person name="Wilson R.M."/>
            <person name="Miner T."/>
            <person name="Farmer C."/>
            <person name="Delehaunty K."/>
            <person name="Cordes M."/>
            <person name="Minx P."/>
            <person name="Tomlinson C."/>
            <person name="Chen J."/>
            <person name="Wollam A."/>
            <person name="Pepin K.H."/>
            <person name="Palsikar V.B."/>
            <person name="Zhang X."/>
            <person name="Suruliraj S."/>
            <person name="Perna N.T."/>
            <person name="Plunkett G."/>
            <person name="Warren W."/>
            <person name="Mitreva M."/>
            <person name="Mardis E.R."/>
            <person name="Wilson R.K."/>
        </authorList>
    </citation>
    <scope>NUCLEOTIDE SEQUENCE [LARGE SCALE GENOMIC DNA]</scope>
    <source>
        <strain evidence="2 3">DSM 4568</strain>
    </source>
</reference>
<protein>
    <recommendedName>
        <fullName evidence="4">Periplasmic or exported protein</fullName>
    </recommendedName>
</protein>
<evidence type="ECO:0000256" key="1">
    <source>
        <dbReference type="SAM" id="SignalP"/>
    </source>
</evidence>
<dbReference type="STRING" id="566551.HMPREF0201_01932"/>
<evidence type="ECO:0008006" key="4">
    <source>
        <dbReference type="Google" id="ProtNLM"/>
    </source>
</evidence>
<feature type="chain" id="PRO_5005710910" description="Periplasmic or exported protein" evidence="1">
    <location>
        <begin position="30"/>
        <end position="191"/>
    </location>
</feature>
<dbReference type="PATRIC" id="fig|566551.4.peg.1779"/>
<name>S3IXA2_9ENTR</name>
<evidence type="ECO:0000313" key="3">
    <source>
        <dbReference type="Proteomes" id="UP000014585"/>
    </source>
</evidence>
<dbReference type="NCBIfam" id="NF038094">
    <property type="entry name" value="CueP_fam"/>
    <property type="match status" value="1"/>
</dbReference>
<accession>S3IXA2</accession>
<gene>
    <name evidence="2" type="ORF">HMPREF0201_01932</name>
</gene>
<feature type="signal peptide" evidence="1">
    <location>
        <begin position="1"/>
        <end position="29"/>
    </location>
</feature>
<proteinExistence type="predicted"/>
<dbReference type="HOGENOM" id="CLU_115304_0_0_6"/>
<comment type="caution">
    <text evidence="2">The sequence shown here is derived from an EMBL/GenBank/DDBJ whole genome shotgun (WGS) entry which is preliminary data.</text>
</comment>
<dbReference type="EMBL" id="ATDT01000011">
    <property type="protein sequence ID" value="EPF17575.1"/>
    <property type="molecule type" value="Genomic_DNA"/>
</dbReference>